<dbReference type="RefSeq" id="WP_241711817.1">
    <property type="nucleotide sequence ID" value="NZ_JALBUF010000001.1"/>
</dbReference>
<dbReference type="PANTHER" id="PTHR33545:SF9">
    <property type="entry name" value="UPF0750 MEMBRANE PROTEIN YITE"/>
    <property type="match status" value="1"/>
</dbReference>
<name>A0A9X1V6P9_9BACL</name>
<comment type="subcellular location">
    <subcellularLocation>
        <location evidence="1">Cell membrane</location>
        <topology evidence="1">Multi-pass membrane protein</topology>
    </subcellularLocation>
</comment>
<feature type="transmembrane region" description="Helical" evidence="6">
    <location>
        <begin position="99"/>
        <end position="118"/>
    </location>
</feature>
<reference evidence="7" key="1">
    <citation type="submission" date="2022-03" db="EMBL/GenBank/DDBJ databases">
        <title>Draft Genome Sequence of Firmicute Strain S0AB, a Heterotrophic Iron/Sulfur-Oxidizing Extreme Acidophile.</title>
        <authorList>
            <person name="Vergara E."/>
            <person name="Pakostova E."/>
            <person name="Johnson D.B."/>
            <person name="Holmes D.S."/>
        </authorList>
    </citation>
    <scope>NUCLEOTIDE SEQUENCE</scope>
    <source>
        <strain evidence="7">S0AB</strain>
    </source>
</reference>
<dbReference type="InterPro" id="IPR003740">
    <property type="entry name" value="YitT"/>
</dbReference>
<dbReference type="Proteomes" id="UP001139263">
    <property type="component" value="Unassembled WGS sequence"/>
</dbReference>
<comment type="caution">
    <text evidence="7">The sequence shown here is derived from an EMBL/GenBank/DDBJ whole genome shotgun (WGS) entry which is preliminary data.</text>
</comment>
<evidence type="ECO:0000256" key="6">
    <source>
        <dbReference type="SAM" id="Phobius"/>
    </source>
</evidence>
<dbReference type="EMBL" id="JALBUF010000001">
    <property type="protein sequence ID" value="MCI0182205.1"/>
    <property type="molecule type" value="Genomic_DNA"/>
</dbReference>
<feature type="transmembrane region" description="Helical" evidence="6">
    <location>
        <begin position="139"/>
        <end position="159"/>
    </location>
</feature>
<dbReference type="GO" id="GO:0005886">
    <property type="term" value="C:plasma membrane"/>
    <property type="evidence" value="ECO:0007669"/>
    <property type="project" value="UniProtKB-SubCell"/>
</dbReference>
<organism evidence="7 8">
    <name type="scientific">Sulfoacidibacillus ferrooxidans</name>
    <dbReference type="NCBI Taxonomy" id="2005001"/>
    <lineage>
        <taxon>Bacteria</taxon>
        <taxon>Bacillati</taxon>
        <taxon>Bacillota</taxon>
        <taxon>Bacilli</taxon>
        <taxon>Bacillales</taxon>
        <taxon>Alicyclobacillaceae</taxon>
        <taxon>Sulfoacidibacillus</taxon>
    </lineage>
</organism>
<evidence type="ECO:0000256" key="1">
    <source>
        <dbReference type="ARBA" id="ARBA00004651"/>
    </source>
</evidence>
<evidence type="ECO:0000256" key="3">
    <source>
        <dbReference type="ARBA" id="ARBA00022692"/>
    </source>
</evidence>
<feature type="transmembrane region" description="Helical" evidence="6">
    <location>
        <begin position="44"/>
        <end position="63"/>
    </location>
</feature>
<gene>
    <name evidence="7" type="ORF">MM817_00461</name>
</gene>
<accession>A0A9X1V6P9</accession>
<dbReference type="PANTHER" id="PTHR33545">
    <property type="entry name" value="UPF0750 MEMBRANE PROTEIN YITT-RELATED"/>
    <property type="match status" value="1"/>
</dbReference>
<proteinExistence type="predicted"/>
<keyword evidence="8" id="KW-1185">Reference proteome</keyword>
<evidence type="ECO:0000313" key="7">
    <source>
        <dbReference type="EMBL" id="MCI0182205.1"/>
    </source>
</evidence>
<keyword evidence="4 6" id="KW-1133">Transmembrane helix</keyword>
<keyword evidence="3 6" id="KW-0812">Transmembrane</keyword>
<evidence type="ECO:0000256" key="2">
    <source>
        <dbReference type="ARBA" id="ARBA00022475"/>
    </source>
</evidence>
<evidence type="ECO:0000256" key="5">
    <source>
        <dbReference type="ARBA" id="ARBA00023136"/>
    </source>
</evidence>
<evidence type="ECO:0000256" key="4">
    <source>
        <dbReference type="ARBA" id="ARBA00022989"/>
    </source>
</evidence>
<feature type="transmembrane region" description="Helical" evidence="6">
    <location>
        <begin position="70"/>
        <end position="87"/>
    </location>
</feature>
<dbReference type="Pfam" id="PF02588">
    <property type="entry name" value="YitT_membrane"/>
    <property type="match status" value="1"/>
</dbReference>
<feature type="transmembrane region" description="Helical" evidence="6">
    <location>
        <begin position="165"/>
        <end position="185"/>
    </location>
</feature>
<protein>
    <recommendedName>
        <fullName evidence="9">YitT family protein</fullName>
    </recommendedName>
</protein>
<keyword evidence="5 6" id="KW-0472">Membrane</keyword>
<keyword evidence="2" id="KW-1003">Cell membrane</keyword>
<sequence>MPPLRYFIGCVLMAAISVFLEKSSHISSGGVSGLSIGIGDILHISTGFVNLIIKATIFCTVFIFSGKKTVIWTAIGAALTGTSMWLFEMLPIDADWPQWLAFCLILLFAKLPMGLLVSKGYSTGGYTAVAQVLLQRAHIPLWLSLLFLNMLSITAMYIAHGSISGALSLIAGIVAGIATELWAMLSSKILDSPKVHIRHHPA</sequence>
<dbReference type="InterPro" id="IPR051461">
    <property type="entry name" value="UPF0750_membrane"/>
</dbReference>
<evidence type="ECO:0008006" key="9">
    <source>
        <dbReference type="Google" id="ProtNLM"/>
    </source>
</evidence>
<dbReference type="AlphaFoldDB" id="A0A9X1V6P9"/>
<evidence type="ECO:0000313" key="8">
    <source>
        <dbReference type="Proteomes" id="UP001139263"/>
    </source>
</evidence>